<dbReference type="EMBL" id="MGAT01000014">
    <property type="protein sequence ID" value="OGK52823.1"/>
    <property type="molecule type" value="Genomic_DNA"/>
</dbReference>
<dbReference type="InterPro" id="IPR026564">
    <property type="entry name" value="Transcrip_reg_TACO1-like_dom3"/>
</dbReference>
<reference evidence="7 8" key="1">
    <citation type="journal article" date="2016" name="Nat. Commun.">
        <title>Thousands of microbial genomes shed light on interconnected biogeochemical processes in an aquifer system.</title>
        <authorList>
            <person name="Anantharaman K."/>
            <person name="Brown C.T."/>
            <person name="Hug L.A."/>
            <person name="Sharon I."/>
            <person name="Castelle C.J."/>
            <person name="Probst A.J."/>
            <person name="Thomas B.C."/>
            <person name="Singh A."/>
            <person name="Wilkins M.J."/>
            <person name="Karaoz U."/>
            <person name="Brodie E.L."/>
            <person name="Williams K.H."/>
            <person name="Hubbard S.S."/>
            <person name="Banfield J.F."/>
        </authorList>
    </citation>
    <scope>NUCLEOTIDE SEQUENCE [LARGE SCALE GENOMIC DNA]</scope>
</reference>
<comment type="similarity">
    <text evidence="1 4">Belongs to the TACO1 family.</text>
</comment>
<evidence type="ECO:0000313" key="7">
    <source>
        <dbReference type="EMBL" id="OGK52823.1"/>
    </source>
</evidence>
<sequence length="237" mass="26672">MSGHSKWANTKRQKMANDKVKGNTFSKLSRLITLSVIEGAGIKEPENNVRLRLAMEKAHAANMPKENINRAIERGAGPDRSLIREVIYEGFGPGGVALMIQSSSDNPNRTMSDIRIVMDKNQGKLASAGAVNYLFKKCALLIVKKEEANENQAFDIGEKLDAFDIDQDEGRFYIYFPYENLGHIKDKLGEIHYESAEIDFKPQNFIELTDPKKLDQLETLISNLEALDDVHKVFTNL</sequence>
<dbReference type="FunFam" id="1.10.10.200:FF:000002">
    <property type="entry name" value="Probable transcriptional regulatory protein CLM62_37755"/>
    <property type="match status" value="1"/>
</dbReference>
<dbReference type="NCBIfam" id="TIGR01033">
    <property type="entry name" value="YebC/PmpR family DNA-binding transcriptional regulator"/>
    <property type="match status" value="1"/>
</dbReference>
<dbReference type="InterPro" id="IPR049083">
    <property type="entry name" value="TACO1_YebC_N"/>
</dbReference>
<dbReference type="GO" id="GO:0005737">
    <property type="term" value="C:cytoplasm"/>
    <property type="evidence" value="ECO:0007669"/>
    <property type="project" value="UniProtKB-SubCell"/>
</dbReference>
<protein>
    <recommendedName>
        <fullName evidence="4">Probable transcriptional regulatory protein A2970_01275</fullName>
    </recommendedName>
</protein>
<keyword evidence="4" id="KW-0238">DNA-binding</keyword>
<dbReference type="GO" id="GO:0003677">
    <property type="term" value="F:DNA binding"/>
    <property type="evidence" value="ECO:0007669"/>
    <property type="project" value="UniProtKB-UniRule"/>
</dbReference>
<evidence type="ECO:0000259" key="6">
    <source>
        <dbReference type="Pfam" id="PF20772"/>
    </source>
</evidence>
<dbReference type="InterPro" id="IPR017856">
    <property type="entry name" value="Integrase-like_N"/>
</dbReference>
<dbReference type="HAMAP" id="MF_00693">
    <property type="entry name" value="Transcrip_reg_TACO1"/>
    <property type="match status" value="1"/>
</dbReference>
<comment type="caution">
    <text evidence="7">The sequence shown here is derived from an EMBL/GenBank/DDBJ whole genome shotgun (WGS) entry which is preliminary data.</text>
</comment>
<keyword evidence="3 4" id="KW-0804">Transcription</keyword>
<evidence type="ECO:0000256" key="2">
    <source>
        <dbReference type="ARBA" id="ARBA00023015"/>
    </source>
</evidence>
<name>A0A1F7JB47_9BACT</name>
<dbReference type="AlphaFoldDB" id="A0A1F7JB47"/>
<dbReference type="PANTHER" id="PTHR12532:SF0">
    <property type="entry name" value="TRANSLATIONAL ACTIVATOR OF CYTOCHROME C OXIDASE 1"/>
    <property type="match status" value="1"/>
</dbReference>
<organism evidence="7 8">
    <name type="scientific">Candidatus Roizmanbacteria bacterium RIFCSPLOWO2_01_FULL_44_13</name>
    <dbReference type="NCBI Taxonomy" id="1802069"/>
    <lineage>
        <taxon>Bacteria</taxon>
        <taxon>Candidatus Roizmaniibacteriota</taxon>
    </lineage>
</organism>
<dbReference type="Proteomes" id="UP000178857">
    <property type="component" value="Unassembled WGS sequence"/>
</dbReference>
<dbReference type="Pfam" id="PF01709">
    <property type="entry name" value="Transcrip_reg"/>
    <property type="match status" value="1"/>
</dbReference>
<dbReference type="PANTHER" id="PTHR12532">
    <property type="entry name" value="TRANSLATIONAL ACTIVATOR OF CYTOCHROME C OXIDASE 1"/>
    <property type="match status" value="1"/>
</dbReference>
<dbReference type="SUPFAM" id="SSF75625">
    <property type="entry name" value="YebC-like"/>
    <property type="match status" value="1"/>
</dbReference>
<gene>
    <name evidence="7" type="ORF">A2970_01275</name>
</gene>
<keyword evidence="4" id="KW-0963">Cytoplasm</keyword>
<dbReference type="Gene3D" id="1.10.10.200">
    <property type="match status" value="1"/>
</dbReference>
<dbReference type="InterPro" id="IPR002876">
    <property type="entry name" value="Transcrip_reg_TACO1-like"/>
</dbReference>
<dbReference type="NCBIfam" id="NF009044">
    <property type="entry name" value="PRK12378.1"/>
    <property type="match status" value="1"/>
</dbReference>
<proteinExistence type="inferred from homology"/>
<comment type="subcellular location">
    <subcellularLocation>
        <location evidence="4">Cytoplasm</location>
    </subcellularLocation>
</comment>
<evidence type="ECO:0000256" key="4">
    <source>
        <dbReference type="HAMAP-Rule" id="MF_00693"/>
    </source>
</evidence>
<evidence type="ECO:0000259" key="5">
    <source>
        <dbReference type="Pfam" id="PF01709"/>
    </source>
</evidence>
<evidence type="ECO:0000313" key="8">
    <source>
        <dbReference type="Proteomes" id="UP000178857"/>
    </source>
</evidence>
<dbReference type="GO" id="GO:0006355">
    <property type="term" value="P:regulation of DNA-templated transcription"/>
    <property type="evidence" value="ECO:0007669"/>
    <property type="project" value="UniProtKB-UniRule"/>
</dbReference>
<feature type="domain" description="TACO1/YebC-like N-terminal" evidence="6">
    <location>
        <begin position="5"/>
        <end position="77"/>
    </location>
</feature>
<evidence type="ECO:0000256" key="3">
    <source>
        <dbReference type="ARBA" id="ARBA00023163"/>
    </source>
</evidence>
<keyword evidence="2 4" id="KW-0805">Transcription regulation</keyword>
<dbReference type="Pfam" id="PF20772">
    <property type="entry name" value="TACO1_YebC_N"/>
    <property type="match status" value="1"/>
</dbReference>
<evidence type="ECO:0000256" key="1">
    <source>
        <dbReference type="ARBA" id="ARBA00008724"/>
    </source>
</evidence>
<dbReference type="InterPro" id="IPR048300">
    <property type="entry name" value="TACO1_YebC-like_2nd/3rd_dom"/>
</dbReference>
<accession>A0A1F7JB47</accession>
<feature type="domain" description="TACO1/YebC-like second and third" evidence="5">
    <location>
        <begin position="84"/>
        <end position="237"/>
    </location>
</feature>
<dbReference type="Gene3D" id="3.30.70.980">
    <property type="match status" value="2"/>
</dbReference>
<dbReference type="STRING" id="1802069.A2970_01275"/>
<dbReference type="InterPro" id="IPR029072">
    <property type="entry name" value="YebC-like"/>
</dbReference>